<protein>
    <submittedName>
        <fullName evidence="1">Uncharacterized protein</fullName>
    </submittedName>
</protein>
<dbReference type="AlphaFoldDB" id="A0A0D3HBC4"/>
<sequence length="75" mass="8094">MGEVGGGGPGEHLAEDRSVSLNVKIVRLFADIYPNEEFLPKKSAAVYANDDSDSADNFHVPNVNEGIIICLRCAF</sequence>
<dbReference type="EnsemblPlants" id="OBART10G02880.4">
    <property type="protein sequence ID" value="OBART10G02880.4"/>
    <property type="gene ID" value="OBART10G02880"/>
</dbReference>
<reference evidence="1" key="2">
    <citation type="submission" date="2015-03" db="UniProtKB">
        <authorList>
            <consortium name="EnsemblPlants"/>
        </authorList>
    </citation>
    <scope>IDENTIFICATION</scope>
</reference>
<proteinExistence type="predicted"/>
<organism evidence="1">
    <name type="scientific">Oryza barthii</name>
    <dbReference type="NCBI Taxonomy" id="65489"/>
    <lineage>
        <taxon>Eukaryota</taxon>
        <taxon>Viridiplantae</taxon>
        <taxon>Streptophyta</taxon>
        <taxon>Embryophyta</taxon>
        <taxon>Tracheophyta</taxon>
        <taxon>Spermatophyta</taxon>
        <taxon>Magnoliopsida</taxon>
        <taxon>Liliopsida</taxon>
        <taxon>Poales</taxon>
        <taxon>Poaceae</taxon>
        <taxon>BOP clade</taxon>
        <taxon>Oryzoideae</taxon>
        <taxon>Oryzeae</taxon>
        <taxon>Oryzinae</taxon>
        <taxon>Oryza</taxon>
    </lineage>
</organism>
<reference evidence="1" key="1">
    <citation type="journal article" date="2009" name="Rice">
        <title>De Novo Next Generation Sequencing of Plant Genomes.</title>
        <authorList>
            <person name="Rounsley S."/>
            <person name="Marri P.R."/>
            <person name="Yu Y."/>
            <person name="He R."/>
            <person name="Sisneros N."/>
            <person name="Goicoechea J.L."/>
            <person name="Lee S.J."/>
            <person name="Angelova A."/>
            <person name="Kudrna D."/>
            <person name="Luo M."/>
            <person name="Affourtit J."/>
            <person name="Desany B."/>
            <person name="Knight J."/>
            <person name="Niazi F."/>
            <person name="Egholm M."/>
            <person name="Wing R.A."/>
        </authorList>
    </citation>
    <scope>NUCLEOTIDE SEQUENCE [LARGE SCALE GENOMIC DNA]</scope>
    <source>
        <strain evidence="1">cv. IRGC 105608</strain>
    </source>
</reference>
<dbReference type="Proteomes" id="UP000026960">
    <property type="component" value="Chromosome 10"/>
</dbReference>
<evidence type="ECO:0000313" key="1">
    <source>
        <dbReference type="EnsemblPlants" id="OBART10G02880.4"/>
    </source>
</evidence>
<name>A0A0D3HBC4_9ORYZ</name>
<evidence type="ECO:0000313" key="2">
    <source>
        <dbReference type="Proteomes" id="UP000026960"/>
    </source>
</evidence>
<dbReference type="Gramene" id="OBART10G02880.4">
    <property type="protein sequence ID" value="OBART10G02880.4"/>
    <property type="gene ID" value="OBART10G02880"/>
</dbReference>
<dbReference type="HOGENOM" id="CLU_2674976_0_0_1"/>
<keyword evidence="2" id="KW-1185">Reference proteome</keyword>
<accession>A0A0D3HBC4</accession>